<keyword evidence="1" id="KW-0472">Membrane</keyword>
<keyword evidence="1" id="KW-0812">Transmembrane</keyword>
<keyword evidence="1" id="KW-1133">Transmembrane helix</keyword>
<organism evidence="2 3">
    <name type="scientific">Biomaibacter acetigenes</name>
    <dbReference type="NCBI Taxonomy" id="2316383"/>
    <lineage>
        <taxon>Bacteria</taxon>
        <taxon>Bacillati</taxon>
        <taxon>Bacillota</taxon>
        <taxon>Clostridia</taxon>
        <taxon>Thermosediminibacterales</taxon>
        <taxon>Tepidanaerobacteraceae</taxon>
        <taxon>Biomaibacter</taxon>
    </lineage>
</organism>
<sequence>MNWNRIFLGACTGAFAGYGVFTIWPSSLARWSWLGGWLAAGIIITTGWWVNHYLNAMPNKNDGAWVDMALPIWLSSFLGGNVQLTVDKGLVRVAYGVFHGANIAGAFPTIILELVGATIGGFLLYKYRRSDV</sequence>
<feature type="transmembrane region" description="Helical" evidence="1">
    <location>
        <begin position="103"/>
        <end position="125"/>
    </location>
</feature>
<dbReference type="RefSeq" id="WP_122015440.1">
    <property type="nucleotide sequence ID" value="NZ_CP033169.1"/>
</dbReference>
<protein>
    <submittedName>
        <fullName evidence="2">Uncharacterized protein</fullName>
    </submittedName>
</protein>
<feature type="transmembrane region" description="Helical" evidence="1">
    <location>
        <begin position="31"/>
        <end position="50"/>
    </location>
</feature>
<name>A0A3G2R844_9FIRM</name>
<reference evidence="2 3" key="1">
    <citation type="submission" date="2018-10" db="EMBL/GenBank/DDBJ databases">
        <authorList>
            <person name="Zhang X."/>
        </authorList>
    </citation>
    <scope>NUCLEOTIDE SEQUENCE [LARGE SCALE GENOMIC DNA]</scope>
    <source>
        <strain evidence="2 3">SK-G1</strain>
    </source>
</reference>
<accession>A0A3G2R844</accession>
<dbReference type="AlphaFoldDB" id="A0A3G2R844"/>
<dbReference type="EMBL" id="CP033169">
    <property type="protein sequence ID" value="AYO31704.1"/>
    <property type="molecule type" value="Genomic_DNA"/>
</dbReference>
<evidence type="ECO:0000313" key="3">
    <source>
        <dbReference type="Proteomes" id="UP000280960"/>
    </source>
</evidence>
<evidence type="ECO:0000256" key="1">
    <source>
        <dbReference type="SAM" id="Phobius"/>
    </source>
</evidence>
<dbReference type="InterPro" id="IPR054200">
    <property type="entry name" value="DUF6905"/>
</dbReference>
<proteinExistence type="predicted"/>
<evidence type="ECO:0000313" key="2">
    <source>
        <dbReference type="EMBL" id="AYO31704.1"/>
    </source>
</evidence>
<gene>
    <name evidence="2" type="ORF">D2962_14835</name>
</gene>
<feature type="transmembrane region" description="Helical" evidence="1">
    <location>
        <begin position="6"/>
        <end position="24"/>
    </location>
</feature>
<dbReference type="Pfam" id="PF21846">
    <property type="entry name" value="DUF6905"/>
    <property type="match status" value="1"/>
</dbReference>
<dbReference type="Proteomes" id="UP000280960">
    <property type="component" value="Chromosome"/>
</dbReference>
<dbReference type="KEGG" id="bacg:D2962_14835"/>
<keyword evidence="3" id="KW-1185">Reference proteome</keyword>